<keyword evidence="6" id="KW-1133">Transmembrane helix</keyword>
<evidence type="ECO:0000259" key="7">
    <source>
        <dbReference type="PROSITE" id="PS50109"/>
    </source>
</evidence>
<keyword evidence="4 8" id="KW-0808">Transferase</keyword>
<dbReference type="InterPro" id="IPR005467">
    <property type="entry name" value="His_kinase_dom"/>
</dbReference>
<dbReference type="PRINTS" id="PR00344">
    <property type="entry name" value="BCTRLSENSOR"/>
</dbReference>
<dbReference type="FunFam" id="3.30.565.10:FF:000244">
    <property type="entry name" value="Two-component sensor histidine kinase"/>
    <property type="match status" value="1"/>
</dbReference>
<keyword evidence="3" id="KW-0597">Phosphoprotein</keyword>
<dbReference type="SUPFAM" id="SSF47384">
    <property type="entry name" value="Homodimeric domain of signal transducing histidine kinase"/>
    <property type="match status" value="1"/>
</dbReference>
<evidence type="ECO:0000256" key="2">
    <source>
        <dbReference type="ARBA" id="ARBA00012438"/>
    </source>
</evidence>
<dbReference type="InterPro" id="IPR036890">
    <property type="entry name" value="HATPase_C_sf"/>
</dbReference>
<sequence length="355" mass="40109">MYTAFKLQEPRRRALYGIVALILFVETVEYFAPTGYIFSYLYAVPILIAANHFSERQTQWITFLSLVSTILGLFVPTFELNSLTLVNRLIICSALWTVGTLSLRYRQAQREAQEQRFRVQSQQQLLRAYENFTAALTHDLKTPLQGMAQTLRFFAQGQFGRLTDAQRQVVQLFERSLGTLLELTDTLLTIYRNEREPLGLRCRSADLDALAAEVVTQWIDPAGARQVTLVYEGLEGAQVEADPLQLGRAITNLVANAVRYTRLGSTVQVRVESRTAEYQIQVSDCGPGIPEGDLDRIFEQFYQSPLTRQSLGTGLGLYLSRQIVEAHSGRIWAVNNRDEGCTFVMALPKTDQGHD</sequence>
<evidence type="ECO:0000256" key="5">
    <source>
        <dbReference type="ARBA" id="ARBA00023012"/>
    </source>
</evidence>
<accession>Q7NNN1</accession>
<dbReference type="HOGENOM" id="CLU_739281_0_0_3"/>
<feature type="transmembrane region" description="Helical" evidence="6">
    <location>
        <begin position="37"/>
        <end position="53"/>
    </location>
</feature>
<dbReference type="STRING" id="251221.gene:10757852"/>
<dbReference type="GO" id="GO:0005886">
    <property type="term" value="C:plasma membrane"/>
    <property type="evidence" value="ECO:0000318"/>
    <property type="project" value="GO_Central"/>
</dbReference>
<dbReference type="SUPFAM" id="SSF55874">
    <property type="entry name" value="ATPase domain of HSP90 chaperone/DNA topoisomerase II/histidine kinase"/>
    <property type="match status" value="1"/>
</dbReference>
<dbReference type="GO" id="GO:0009927">
    <property type="term" value="F:histidine phosphotransfer kinase activity"/>
    <property type="evidence" value="ECO:0000318"/>
    <property type="project" value="GO_Central"/>
</dbReference>
<reference evidence="8 9" key="1">
    <citation type="journal article" date="2003" name="DNA Res.">
        <title>Complete genome structure of Gloeobacter violaceus PCC 7421, a cyanobacterium that lacks thylakoids.</title>
        <authorList>
            <person name="Nakamura Y."/>
            <person name="Kaneko T."/>
            <person name="Sato S."/>
            <person name="Mimuro M."/>
            <person name="Miyashita H."/>
            <person name="Tsuchiya T."/>
            <person name="Sasamoto S."/>
            <person name="Watanabe A."/>
            <person name="Kawashima K."/>
            <person name="Kishida Y."/>
            <person name="Kiyokawa C."/>
            <person name="Kohara M."/>
            <person name="Matsumoto M."/>
            <person name="Matsuno A."/>
            <person name="Nakazaki N."/>
            <person name="Shimpo S."/>
            <person name="Takeuchi C."/>
            <person name="Yamada M."/>
            <person name="Tabata S."/>
        </authorList>
    </citation>
    <scope>NUCLEOTIDE SEQUENCE [LARGE SCALE GENOMIC DNA]</scope>
    <source>
        <strain evidence="9">ATCC 29082 / PCC 7421</strain>
    </source>
</reference>
<gene>
    <name evidence="8" type="ordered locus">gll0380</name>
</gene>
<dbReference type="SMART" id="SM00388">
    <property type="entry name" value="HisKA"/>
    <property type="match status" value="1"/>
</dbReference>
<name>Q7NNN1_GLOVI</name>
<dbReference type="RefSeq" id="WP_011140383.1">
    <property type="nucleotide sequence ID" value="NC_005125.1"/>
</dbReference>
<dbReference type="PANTHER" id="PTHR43547:SF2">
    <property type="entry name" value="HYBRID SIGNAL TRANSDUCTION HISTIDINE KINASE C"/>
    <property type="match status" value="1"/>
</dbReference>
<keyword evidence="4 8" id="KW-0418">Kinase</keyword>
<dbReference type="EMBL" id="BA000045">
    <property type="protein sequence ID" value="BAC88321.1"/>
    <property type="molecule type" value="Genomic_DNA"/>
</dbReference>
<dbReference type="InterPro" id="IPR003661">
    <property type="entry name" value="HisK_dim/P_dom"/>
</dbReference>
<dbReference type="EC" id="2.7.13.3" evidence="2"/>
<feature type="transmembrane region" description="Helical" evidence="6">
    <location>
        <begin position="14"/>
        <end position="31"/>
    </location>
</feature>
<dbReference type="Gene3D" id="3.30.565.10">
    <property type="entry name" value="Histidine kinase-like ATPase, C-terminal domain"/>
    <property type="match status" value="1"/>
</dbReference>
<keyword evidence="6" id="KW-0472">Membrane</keyword>
<dbReference type="Proteomes" id="UP000000557">
    <property type="component" value="Chromosome"/>
</dbReference>
<dbReference type="InterPro" id="IPR004358">
    <property type="entry name" value="Sig_transdc_His_kin-like_C"/>
</dbReference>
<feature type="transmembrane region" description="Helical" evidence="6">
    <location>
        <begin position="60"/>
        <end position="78"/>
    </location>
</feature>
<dbReference type="GO" id="GO:0000155">
    <property type="term" value="F:phosphorelay sensor kinase activity"/>
    <property type="evidence" value="ECO:0000318"/>
    <property type="project" value="GO_Central"/>
</dbReference>
<dbReference type="CDD" id="cd00075">
    <property type="entry name" value="HATPase"/>
    <property type="match status" value="1"/>
</dbReference>
<dbReference type="InterPro" id="IPR036097">
    <property type="entry name" value="HisK_dim/P_sf"/>
</dbReference>
<dbReference type="PhylomeDB" id="Q7NNN1"/>
<dbReference type="EnsemblBacteria" id="BAC88321">
    <property type="protein sequence ID" value="BAC88321"/>
    <property type="gene ID" value="BAC88321"/>
</dbReference>
<proteinExistence type="predicted"/>
<dbReference type="InterPro" id="IPR003594">
    <property type="entry name" value="HATPase_dom"/>
</dbReference>
<evidence type="ECO:0000256" key="3">
    <source>
        <dbReference type="ARBA" id="ARBA00022553"/>
    </source>
</evidence>
<comment type="catalytic activity">
    <reaction evidence="1">
        <text>ATP + protein L-histidine = ADP + protein N-phospho-L-histidine.</text>
        <dbReference type="EC" id="2.7.13.3"/>
    </reaction>
</comment>
<reference evidence="8 9" key="2">
    <citation type="journal article" date="2003" name="DNA Res.">
        <title>Complete genome structure of Gloeobacter violaceus PCC 7421, a cyanobacterium that lacks thylakoids (supplement).</title>
        <authorList>
            <person name="Nakamura Y."/>
            <person name="Kaneko T."/>
            <person name="Sato S."/>
            <person name="Mimuro M."/>
            <person name="Miyashita H."/>
            <person name="Tsuchiya T."/>
            <person name="Sasamoto S."/>
            <person name="Watanabe A."/>
            <person name="Kawashima K."/>
            <person name="Kishida Y."/>
            <person name="Kiyokawa C."/>
            <person name="Kohara M."/>
            <person name="Matsumoto M."/>
            <person name="Matsuno A."/>
            <person name="Nakazaki N."/>
            <person name="Shimpo S."/>
            <person name="Takeuchi C."/>
            <person name="Yamada M."/>
            <person name="Tabata S."/>
        </authorList>
    </citation>
    <scope>NUCLEOTIDE SEQUENCE [LARGE SCALE GENOMIC DNA]</scope>
    <source>
        <strain evidence="9">ATCC 29082 / PCC 7421</strain>
    </source>
</reference>
<dbReference type="Pfam" id="PF02518">
    <property type="entry name" value="HATPase_c"/>
    <property type="match status" value="1"/>
</dbReference>
<dbReference type="AlphaFoldDB" id="Q7NNN1"/>
<protein>
    <recommendedName>
        <fullName evidence="2">histidine kinase</fullName>
        <ecNumber evidence="2">2.7.13.3</ecNumber>
    </recommendedName>
</protein>
<dbReference type="InParanoid" id="Q7NNN1"/>
<feature type="domain" description="Histidine kinase" evidence="7">
    <location>
        <begin position="135"/>
        <end position="351"/>
    </location>
</feature>
<dbReference type="FunFam" id="1.10.287.130:FF:000039">
    <property type="entry name" value="Sensor-like histidine kinase YfhK"/>
    <property type="match status" value="1"/>
</dbReference>
<evidence type="ECO:0000313" key="8">
    <source>
        <dbReference type="EMBL" id="BAC88321.1"/>
    </source>
</evidence>
<dbReference type="SMART" id="SM00387">
    <property type="entry name" value="HATPase_c"/>
    <property type="match status" value="1"/>
</dbReference>
<dbReference type="KEGG" id="gvi:gll0380"/>
<dbReference type="Gene3D" id="1.10.287.130">
    <property type="match status" value="1"/>
</dbReference>
<dbReference type="GO" id="GO:0000160">
    <property type="term" value="P:phosphorelay signal transduction system"/>
    <property type="evidence" value="ECO:0000318"/>
    <property type="project" value="GO_Central"/>
</dbReference>
<keyword evidence="9" id="KW-1185">Reference proteome</keyword>
<evidence type="ECO:0000256" key="4">
    <source>
        <dbReference type="ARBA" id="ARBA00022777"/>
    </source>
</evidence>
<evidence type="ECO:0000256" key="1">
    <source>
        <dbReference type="ARBA" id="ARBA00000085"/>
    </source>
</evidence>
<evidence type="ECO:0000313" key="9">
    <source>
        <dbReference type="Proteomes" id="UP000000557"/>
    </source>
</evidence>
<organism evidence="8 9">
    <name type="scientific">Gloeobacter violaceus (strain ATCC 29082 / PCC 7421)</name>
    <dbReference type="NCBI Taxonomy" id="251221"/>
    <lineage>
        <taxon>Bacteria</taxon>
        <taxon>Bacillati</taxon>
        <taxon>Cyanobacteriota</taxon>
        <taxon>Cyanophyceae</taxon>
        <taxon>Gloeobacterales</taxon>
        <taxon>Gloeobacteraceae</taxon>
        <taxon>Gloeobacter</taxon>
    </lineage>
</organism>
<dbReference type="OrthoDB" id="418136at2"/>
<keyword evidence="6" id="KW-0812">Transmembrane</keyword>
<dbReference type="PROSITE" id="PS50109">
    <property type="entry name" value="HIS_KIN"/>
    <property type="match status" value="1"/>
</dbReference>
<keyword evidence="5" id="KW-0902">Two-component regulatory system</keyword>
<dbReference type="PANTHER" id="PTHR43547">
    <property type="entry name" value="TWO-COMPONENT HISTIDINE KINASE"/>
    <property type="match status" value="1"/>
</dbReference>
<evidence type="ECO:0000256" key="6">
    <source>
        <dbReference type="SAM" id="Phobius"/>
    </source>
</evidence>
<dbReference type="eggNOG" id="COG2205">
    <property type="taxonomic scope" value="Bacteria"/>
</dbReference>
<dbReference type="Pfam" id="PF00512">
    <property type="entry name" value="HisKA"/>
    <property type="match status" value="1"/>
</dbReference>